<sequence length="253" mass="27516">MAQSTSPSRAVLLITGAWHIPEHYKRVTSKLEALGVRVICECLPTNNNVVPPNKTIDDDVQFIKDIVAKETAVGTNLTVVAHSWGGVVASAALAEFALQPGPDKAGVTEMIFMAAFIPAENQSLAGLFGGKLPPYLTSMPNDTIVWSDPIDHLFHDLTPEDAQWAESLCVAHGHTAQYTPIQCDKVSWRVIPLSYIICEDDRALPGFVQEMMVEKVKAEGITVREFRLAASHSPFLSVPGKVVDIILEVMGSQ</sequence>
<dbReference type="InterPro" id="IPR029058">
    <property type="entry name" value="AB_hydrolase_fold"/>
</dbReference>
<dbReference type="AlphaFoldDB" id="A0A0B4HPG4"/>
<feature type="domain" description="AB hydrolase-1" evidence="1">
    <location>
        <begin position="11"/>
        <end position="244"/>
    </location>
</feature>
<evidence type="ECO:0000313" key="3">
    <source>
        <dbReference type="Proteomes" id="UP000031192"/>
    </source>
</evidence>
<dbReference type="PANTHER" id="PTHR37017:SF11">
    <property type="entry name" value="ESTERASE_LIPASE_THIOESTERASE DOMAIN-CONTAINING PROTEIN"/>
    <property type="match status" value="1"/>
</dbReference>
<comment type="caution">
    <text evidence="2">The sequence shown here is derived from an EMBL/GenBank/DDBJ whole genome shotgun (WGS) entry which is preliminary data.</text>
</comment>
<dbReference type="InterPro" id="IPR000073">
    <property type="entry name" value="AB_hydrolase_1"/>
</dbReference>
<reference evidence="2 3" key="1">
    <citation type="journal article" date="2014" name="Proc. Natl. Acad. Sci. U.S.A.">
        <title>Trajectory and genomic determinants of fungal-pathogen speciation and host adaptation.</title>
        <authorList>
            <person name="Hu X."/>
            <person name="Xiao G."/>
            <person name="Zheng P."/>
            <person name="Shang Y."/>
            <person name="Su Y."/>
            <person name="Zhang X."/>
            <person name="Liu X."/>
            <person name="Zhan S."/>
            <person name="St Leger R.J."/>
            <person name="Wang C."/>
        </authorList>
    </citation>
    <scope>NUCLEOTIDE SEQUENCE [LARGE SCALE GENOMIC DNA]</scope>
    <source>
        <strain evidence="2 3">ARSEF 977</strain>
    </source>
</reference>
<dbReference type="HOGENOM" id="CLU_046066_1_3_1"/>
<dbReference type="Pfam" id="PF12697">
    <property type="entry name" value="Abhydrolase_6"/>
    <property type="match status" value="1"/>
</dbReference>
<protein>
    <recommendedName>
        <fullName evidence="1">AB hydrolase-1 domain-containing protein</fullName>
    </recommendedName>
</protein>
<organism evidence="2 3">
    <name type="scientific">Metarhizium guizhouense (strain ARSEF 977)</name>
    <dbReference type="NCBI Taxonomy" id="1276136"/>
    <lineage>
        <taxon>Eukaryota</taxon>
        <taxon>Fungi</taxon>
        <taxon>Dikarya</taxon>
        <taxon>Ascomycota</taxon>
        <taxon>Pezizomycotina</taxon>
        <taxon>Sordariomycetes</taxon>
        <taxon>Hypocreomycetidae</taxon>
        <taxon>Hypocreales</taxon>
        <taxon>Clavicipitaceae</taxon>
        <taxon>Metarhizium</taxon>
    </lineage>
</organism>
<name>A0A0B4HPG4_METGA</name>
<accession>A0A0B4HPG4</accession>
<evidence type="ECO:0000259" key="1">
    <source>
        <dbReference type="Pfam" id="PF12697"/>
    </source>
</evidence>
<dbReference type="PANTHER" id="PTHR37017">
    <property type="entry name" value="AB HYDROLASE-1 DOMAIN-CONTAINING PROTEIN-RELATED"/>
    <property type="match status" value="1"/>
</dbReference>
<dbReference type="Gene3D" id="3.40.50.1820">
    <property type="entry name" value="alpha/beta hydrolase"/>
    <property type="match status" value="1"/>
</dbReference>
<dbReference type="EMBL" id="AZNH01000162">
    <property type="protein sequence ID" value="KID81324.1"/>
    <property type="molecule type" value="Genomic_DNA"/>
</dbReference>
<proteinExistence type="predicted"/>
<evidence type="ECO:0000313" key="2">
    <source>
        <dbReference type="EMBL" id="KID81324.1"/>
    </source>
</evidence>
<dbReference type="Proteomes" id="UP000031192">
    <property type="component" value="Unassembled WGS sequence"/>
</dbReference>
<dbReference type="SUPFAM" id="SSF53474">
    <property type="entry name" value="alpha/beta-Hydrolases"/>
    <property type="match status" value="1"/>
</dbReference>
<dbReference type="InterPro" id="IPR052897">
    <property type="entry name" value="Sec-Metab_Biosynth_Hydrolase"/>
</dbReference>
<gene>
    <name evidence="2" type="ORF">MGU_11297</name>
</gene>
<keyword evidence="3" id="KW-1185">Reference proteome</keyword>